<dbReference type="EMBL" id="QSGO01000012">
    <property type="protein sequence ID" value="RHB33916.1"/>
    <property type="molecule type" value="Genomic_DNA"/>
</dbReference>
<dbReference type="Pfam" id="PF01841">
    <property type="entry name" value="Transglut_core"/>
    <property type="match status" value="1"/>
</dbReference>
<dbReference type="SUPFAM" id="SSF54001">
    <property type="entry name" value="Cysteine proteinases"/>
    <property type="match status" value="1"/>
</dbReference>
<feature type="domain" description="DUF3857" evidence="3">
    <location>
        <begin position="53"/>
        <end position="202"/>
    </location>
</feature>
<dbReference type="InterPro" id="IPR024618">
    <property type="entry name" value="DUF3857"/>
</dbReference>
<dbReference type="Proteomes" id="UP000284379">
    <property type="component" value="Unassembled WGS sequence"/>
</dbReference>
<reference evidence="4 5" key="1">
    <citation type="submission" date="2018-08" db="EMBL/GenBank/DDBJ databases">
        <title>A genome reference for cultivated species of the human gut microbiota.</title>
        <authorList>
            <person name="Zou Y."/>
            <person name="Xue W."/>
            <person name="Luo G."/>
        </authorList>
    </citation>
    <scope>NUCLEOTIDE SEQUENCE [LARGE SCALE GENOMIC DNA]</scope>
    <source>
        <strain evidence="4 5">AM40-30BH</strain>
    </source>
</reference>
<dbReference type="RefSeq" id="WP_002562444.1">
    <property type="nucleotide sequence ID" value="NZ_CABJFV010000012.1"/>
</dbReference>
<proteinExistence type="predicted"/>
<evidence type="ECO:0000259" key="2">
    <source>
        <dbReference type="Pfam" id="PF01841"/>
    </source>
</evidence>
<feature type="signal peptide" evidence="1">
    <location>
        <begin position="1"/>
        <end position="22"/>
    </location>
</feature>
<protein>
    <submittedName>
        <fullName evidence="4">DUF3857 domain-containing protein</fullName>
    </submittedName>
</protein>
<dbReference type="InterPro" id="IPR038765">
    <property type="entry name" value="Papain-like_cys_pep_sf"/>
</dbReference>
<gene>
    <name evidence="4" type="ORF">DW888_14720</name>
</gene>
<sequence length="636" mass="71351">MTRNKLYSSILLLLLVPFAIRAQVDITRDAYSVVQNATTEIICESATSALQKESYTITILNEKGRNAAHFFCMCDKFRSLRKFSGEITDPTGKVIRKIKKSDLQMTEYSSGLTSDDYTYYYECNLPRYPLTIKYEWEVKCKDGLIAYPNFVPQKMYNQSVVKAVYSLRTPPNIPTRYRAINIQTDITQKTTPDGSTLTEASIGPIAALEYEPFGASLPERIPRIYFSPGQFIFDGTQGDMSTWQSYGAWQNSLLTGRDQLAEPIKTKLRELTAHCTTPREKVQAIYNYLATTTRYVSIQLGIGGLQPIAAADVCRAGFGDCKGLSNYTRAMLNELGISSVYTAISTDNERLLPDFSSANQMNHVILQVPLPGDTLWLECTNPQLPFGYIHSDIAGHDALLVTPDGGKLHRLPSYPDSLNTQTTIAQITLTPTGGAKVKACETSRLFQYENMIGITHLEPARQKDHLRSNINLVQANISDVQITEKKDAIPQIALQYAVDTEQYGNKTGNRLFIPANIFRKGFITPELKQRIQDVHINYGYLDTDSILLQIPEGYAIESLPKSYKAENNFGTFSSSLQVKGKEIYIVHRLLMHKGVYPKESYKDFLEFRKQIAGQYNSKIILKKEVLPARGGTPSDG</sequence>
<dbReference type="InterPro" id="IPR002931">
    <property type="entry name" value="Transglutaminase-like"/>
</dbReference>
<dbReference type="Gene3D" id="2.60.120.1130">
    <property type="match status" value="1"/>
</dbReference>
<organism evidence="4 5">
    <name type="scientific">Bacteroides nordii</name>
    <dbReference type="NCBI Taxonomy" id="291645"/>
    <lineage>
        <taxon>Bacteria</taxon>
        <taxon>Pseudomonadati</taxon>
        <taxon>Bacteroidota</taxon>
        <taxon>Bacteroidia</taxon>
        <taxon>Bacteroidales</taxon>
        <taxon>Bacteroidaceae</taxon>
        <taxon>Bacteroides</taxon>
    </lineage>
</organism>
<dbReference type="AlphaFoldDB" id="A0A413VK11"/>
<accession>A0A413VK11</accession>
<evidence type="ECO:0000313" key="5">
    <source>
        <dbReference type="Proteomes" id="UP000284379"/>
    </source>
</evidence>
<feature type="chain" id="PRO_5018996829" evidence="1">
    <location>
        <begin position="23"/>
        <end position="636"/>
    </location>
</feature>
<dbReference type="Pfam" id="PF12969">
    <property type="entry name" value="DUF3857"/>
    <property type="match status" value="1"/>
</dbReference>
<dbReference type="Gene3D" id="2.60.40.3140">
    <property type="match status" value="1"/>
</dbReference>
<evidence type="ECO:0000259" key="3">
    <source>
        <dbReference type="Pfam" id="PF12969"/>
    </source>
</evidence>
<feature type="domain" description="Transglutaminase-like" evidence="2">
    <location>
        <begin position="268"/>
        <end position="377"/>
    </location>
</feature>
<name>A0A413VK11_9BACE</name>
<evidence type="ECO:0000256" key="1">
    <source>
        <dbReference type="SAM" id="SignalP"/>
    </source>
</evidence>
<comment type="caution">
    <text evidence="4">The sequence shown here is derived from an EMBL/GenBank/DDBJ whole genome shotgun (WGS) entry which is preliminary data.</text>
</comment>
<dbReference type="Gene3D" id="3.10.620.30">
    <property type="match status" value="1"/>
</dbReference>
<keyword evidence="1" id="KW-0732">Signal</keyword>
<evidence type="ECO:0000313" key="4">
    <source>
        <dbReference type="EMBL" id="RHB33916.1"/>
    </source>
</evidence>